<keyword evidence="3" id="KW-1185">Reference proteome</keyword>
<protein>
    <recommendedName>
        <fullName evidence="4">DUF4149 domain-containing protein</fullName>
    </recommendedName>
</protein>
<feature type="transmembrane region" description="Helical" evidence="1">
    <location>
        <begin position="122"/>
        <end position="145"/>
    </location>
</feature>
<reference evidence="3" key="1">
    <citation type="submission" date="2024-01" db="EMBL/GenBank/DDBJ databases">
        <title>Mycovorax composti gen. nov. sp. nov., a member of the family Chitinophagaceae isolated from button mushroom compost.</title>
        <authorList>
            <person name="Thai M."/>
            <person name="Bell T.L."/>
            <person name="Kertesz M.A."/>
        </authorList>
    </citation>
    <scope>NUCLEOTIDE SEQUENCE [LARGE SCALE GENOMIC DNA]</scope>
    <source>
        <strain evidence="3">C216</strain>
    </source>
</reference>
<organism evidence="2 3">
    <name type="scientific">Mycovorax composti</name>
    <dbReference type="NCBI Taxonomy" id="2962693"/>
    <lineage>
        <taxon>Bacteria</taxon>
        <taxon>Pseudomonadati</taxon>
        <taxon>Bacteroidota</taxon>
        <taxon>Chitinophagia</taxon>
        <taxon>Chitinophagales</taxon>
        <taxon>Chitinophagaceae</taxon>
        <taxon>Mycovorax</taxon>
    </lineage>
</organism>
<keyword evidence="1" id="KW-1133">Transmembrane helix</keyword>
<feature type="transmembrane region" description="Helical" evidence="1">
    <location>
        <begin position="84"/>
        <end position="102"/>
    </location>
</feature>
<sequence length="148" mass="17154">MNRKHTYARSVIIACIFIWMGFVCAISFMEAWLKFRAQGVTLPIGLSIGQLVFRALNKVEWTLAFVISVCWLRDKQLLKAKLSYCVVILLSILIVQTFYLLPELNARIDLHLQNLDIPQSNLHMWYVLLEVLKVMNLITIGAYLLNRQ</sequence>
<feature type="transmembrane region" description="Helical" evidence="1">
    <location>
        <begin position="12"/>
        <end position="32"/>
    </location>
</feature>
<evidence type="ECO:0000256" key="1">
    <source>
        <dbReference type="SAM" id="Phobius"/>
    </source>
</evidence>
<proteinExistence type="predicted"/>
<evidence type="ECO:0000313" key="3">
    <source>
        <dbReference type="Proteomes" id="UP001321305"/>
    </source>
</evidence>
<evidence type="ECO:0008006" key="4">
    <source>
        <dbReference type="Google" id="ProtNLM"/>
    </source>
</evidence>
<dbReference type="RefSeq" id="WP_409965748.1">
    <property type="nucleotide sequence ID" value="NZ_CP144143.1"/>
</dbReference>
<dbReference type="EMBL" id="CP144143">
    <property type="protein sequence ID" value="WWC84238.1"/>
    <property type="molecule type" value="Genomic_DNA"/>
</dbReference>
<dbReference type="Proteomes" id="UP001321305">
    <property type="component" value="Chromosome"/>
</dbReference>
<keyword evidence="1" id="KW-0472">Membrane</keyword>
<evidence type="ECO:0000313" key="2">
    <source>
        <dbReference type="EMBL" id="WWC84238.1"/>
    </source>
</evidence>
<accession>A0ABZ2ELC5</accession>
<keyword evidence="1" id="KW-0812">Transmembrane</keyword>
<gene>
    <name evidence="2" type="ORF">PIECOFPK_01971</name>
</gene>
<name>A0ABZ2ELC5_9BACT</name>